<feature type="compositionally biased region" description="Basic residues" evidence="4">
    <location>
        <begin position="689"/>
        <end position="698"/>
    </location>
</feature>
<dbReference type="Pfam" id="PF00400">
    <property type="entry name" value="WD40"/>
    <property type="match status" value="1"/>
</dbReference>
<feature type="compositionally biased region" description="Polar residues" evidence="4">
    <location>
        <begin position="496"/>
        <end position="522"/>
    </location>
</feature>
<feature type="compositionally biased region" description="Low complexity" evidence="4">
    <location>
        <begin position="1224"/>
        <end position="1242"/>
    </location>
</feature>
<protein>
    <recommendedName>
        <fullName evidence="6">DUF7719 domain-containing protein</fullName>
    </recommendedName>
</protein>
<evidence type="ECO:0000256" key="5">
    <source>
        <dbReference type="SAM" id="Phobius"/>
    </source>
</evidence>
<dbReference type="GO" id="GO:0034198">
    <property type="term" value="P:cellular response to amino acid starvation"/>
    <property type="evidence" value="ECO:0007669"/>
    <property type="project" value="TreeGrafter"/>
</dbReference>
<feature type="transmembrane region" description="Helical" evidence="5">
    <location>
        <begin position="1447"/>
        <end position="1471"/>
    </location>
</feature>
<keyword evidence="2" id="KW-0677">Repeat</keyword>
<keyword evidence="8" id="KW-1185">Reference proteome</keyword>
<dbReference type="STRING" id="215250.A0A316YWD8"/>
<dbReference type="OrthoDB" id="311712at2759"/>
<gene>
    <name evidence="7" type="ORF">FA10DRAFT_264142</name>
</gene>
<feature type="region of interest" description="Disordered" evidence="4">
    <location>
        <begin position="1085"/>
        <end position="1153"/>
    </location>
</feature>
<dbReference type="GeneID" id="37042450"/>
<dbReference type="SMART" id="SM00320">
    <property type="entry name" value="WD40"/>
    <property type="match status" value="4"/>
</dbReference>
<dbReference type="PANTHER" id="PTHR46170">
    <property type="entry name" value="GATOR COMPLEX PROTEIN WDR59"/>
    <property type="match status" value="1"/>
</dbReference>
<dbReference type="InterPro" id="IPR036322">
    <property type="entry name" value="WD40_repeat_dom_sf"/>
</dbReference>
<feature type="compositionally biased region" description="Low complexity" evidence="4">
    <location>
        <begin position="699"/>
        <end position="708"/>
    </location>
</feature>
<dbReference type="InterPro" id="IPR015943">
    <property type="entry name" value="WD40/YVTN_repeat-like_dom_sf"/>
</dbReference>
<feature type="domain" description="DUF7719" evidence="6">
    <location>
        <begin position="1411"/>
        <end position="1472"/>
    </location>
</feature>
<feature type="compositionally biased region" description="Acidic residues" evidence="4">
    <location>
        <begin position="1254"/>
        <end position="1265"/>
    </location>
</feature>
<keyword evidence="5" id="KW-0812">Transmembrane</keyword>
<dbReference type="Pfam" id="PF24841">
    <property type="entry name" value="DUF7719"/>
    <property type="match status" value="1"/>
</dbReference>
<dbReference type="GO" id="GO:1904263">
    <property type="term" value="P:positive regulation of TORC1 signaling"/>
    <property type="evidence" value="ECO:0007669"/>
    <property type="project" value="TreeGrafter"/>
</dbReference>
<name>A0A316YWD8_9BASI</name>
<dbReference type="PANTHER" id="PTHR46170:SF1">
    <property type="entry name" value="GATOR COMPLEX PROTEIN WDR59"/>
    <property type="match status" value="1"/>
</dbReference>
<feature type="compositionally biased region" description="Polar residues" evidence="4">
    <location>
        <begin position="176"/>
        <end position="188"/>
    </location>
</feature>
<dbReference type="PROSITE" id="PS50294">
    <property type="entry name" value="WD_REPEATS_REGION"/>
    <property type="match status" value="1"/>
</dbReference>
<dbReference type="Gene3D" id="2.130.10.10">
    <property type="entry name" value="YVTN repeat-like/Quinoprotein amine dehydrogenase"/>
    <property type="match status" value="1"/>
</dbReference>
<dbReference type="InterPro" id="IPR001680">
    <property type="entry name" value="WD40_rpt"/>
</dbReference>
<feature type="region of interest" description="Disordered" evidence="4">
    <location>
        <begin position="762"/>
        <end position="792"/>
    </location>
</feature>
<feature type="compositionally biased region" description="Low complexity" evidence="4">
    <location>
        <begin position="1201"/>
        <end position="1210"/>
    </location>
</feature>
<keyword evidence="1 3" id="KW-0853">WD repeat</keyword>
<dbReference type="InterPro" id="IPR049567">
    <property type="entry name" value="WDR59-like"/>
</dbReference>
<dbReference type="PROSITE" id="PS00678">
    <property type="entry name" value="WD_REPEATS_1"/>
    <property type="match status" value="1"/>
</dbReference>
<dbReference type="InterPro" id="IPR019775">
    <property type="entry name" value="WD40_repeat_CS"/>
</dbReference>
<feature type="compositionally biased region" description="Gly residues" evidence="4">
    <location>
        <begin position="718"/>
        <end position="732"/>
    </location>
</feature>
<feature type="region of interest" description="Disordered" evidence="4">
    <location>
        <begin position="1185"/>
        <end position="1308"/>
    </location>
</feature>
<dbReference type="InParanoid" id="A0A316YWD8"/>
<dbReference type="RefSeq" id="XP_025380699.1">
    <property type="nucleotide sequence ID" value="XM_025520534.1"/>
</dbReference>
<feature type="region of interest" description="Disordered" evidence="4">
    <location>
        <begin position="489"/>
        <end position="564"/>
    </location>
</feature>
<dbReference type="SUPFAM" id="SSF50978">
    <property type="entry name" value="WD40 repeat-like"/>
    <property type="match status" value="1"/>
</dbReference>
<organism evidence="7 8">
    <name type="scientific">Acaromyces ingoldii</name>
    <dbReference type="NCBI Taxonomy" id="215250"/>
    <lineage>
        <taxon>Eukaryota</taxon>
        <taxon>Fungi</taxon>
        <taxon>Dikarya</taxon>
        <taxon>Basidiomycota</taxon>
        <taxon>Ustilaginomycotina</taxon>
        <taxon>Exobasidiomycetes</taxon>
        <taxon>Exobasidiales</taxon>
        <taxon>Cryptobasidiaceae</taxon>
        <taxon>Acaromyces</taxon>
    </lineage>
</organism>
<feature type="region of interest" description="Disordered" evidence="4">
    <location>
        <begin position="159"/>
        <end position="188"/>
    </location>
</feature>
<sequence>MAADVVAHYSPPKTAKPSLLDNERRVSAATIRALGRDAQAQHEAGPSKEGDENDANTTTFFKPVQITLNEPVGSMSISPANRDVVLAAREGLFILDLENPYDQPRFLPHMTVWLPADVQWNPHPFRSNWVASTSNQKLLVWNLDRPAAPRIEPVLSMPVTSGTRTSSSHDGAAATFGNSATSTLPHPNHRNLGTASSSVSRLSSISHVLHAHTRAITDINWSPFHPEVLASCSIDTWTWSWDLREPSRPRQGYSAWNAAMTQVKWNRASPHRLATSCDNKVLIWDDRKGALPLATIEAHESRIYGIDWSRDTSLGLDRLVTCSLDGSVKYWDLSSDASQRAIGQRKLVTECETIIETKTPVWRARNLPFGHGVMTLPQRGDTSLSMWNEEEPEAPVHRFEGHKDIVKEYLFRTRGGSDRSHDDRQFQLITWSKDQTLRLWPVTEEMTRSVGHRPGNPIRTLQTRANAANITYRIPPLVSPDAAGDGGMLLDGNALPSSSPIQSNNTLSATSSNGATPATGTSFLPPAGLTRSLLSGGARGTLPGSGSTRMSGTPPYSTSYNASGSSPLDLRLASSLGAQQGSATFGGSLGGRMQQGGASYGHSGSKGSAGDLSLGTSSMAIASASGTGQRSKASLGLRKQSSAFELGSDGRYSRQSRTSTSRHKGMGPLSESIETKDSGKSKRDAEEHKRRKEKRKKAAAAAAAAAAASSGFMTRGSTGHGVGGAWRLGKTGGTKMPGTGGGRDAVGWIAGVRMGEQADERPGLTSMAGSVAGLESSSNLPAPGEGNDEAQKDAAQVVSEEIVAISKNLHGVSFEKIDVSSRTFIVSCYGPWADKNSPAFMRLTLTYPSSYPTKLPKYKLEHNASVSLKTRAFLLKNLSRILGEYAALRRSSHSTETKAGTPVLGEACIRFLLGESSREAGPMAYSPDNETDLEDETDDEARAGVEEQEMANKAVATPLALRIPPRRCGATFGPKGLLVTFSPSMSHHELEKGAAEKASSISGDKPPSLSGSRKAITAAGPTSTPGGARPNHGGGAGAQSGGARFLQSYSALSGAMASLARLAREGMDVKDLDVMQLMGDQNFLDRRIHRSHSKGDSSRKRGSRGTSLAPSGSRTALEAGRSASHAAGLRARSASPMPASSSRPRSALSRLGGAAVTNSHSDVRIWELRHFLPPLVAPSLVRRRSSSLPSSSLPPSPHRPSSPSSPSMAARRPKGSRSGLASLAVPPGAGTVPAAPSSSAAGRDLGPSWIDYDSPSEVEEEEENSLNDGPRIQEIIEDGDDQKEQDAGDDVADSDSSSDGEDSEDGEDDADRLLRASEDAQMNPALESTLDTLIWSMPFCFLYLLMDIMIQQQYAMHPTPLREFGRLIGTLPLLVLFIWYTSVRDRPPVPRRSNFLIMNDDGENRQRWTSQLGFLTLSLAVGMGFVYTYTESTFDIVTRRIAPLGTLWVYCLVKLDLPWAVLNLALVWGFVKVWALPLFD</sequence>
<feature type="compositionally biased region" description="Acidic residues" evidence="4">
    <location>
        <begin position="1275"/>
        <end position="1308"/>
    </location>
</feature>
<keyword evidence="5" id="KW-0472">Membrane</keyword>
<reference evidence="7 8" key="1">
    <citation type="journal article" date="2018" name="Mol. Biol. Evol.">
        <title>Broad Genomic Sampling Reveals a Smut Pathogenic Ancestry of the Fungal Clade Ustilaginomycotina.</title>
        <authorList>
            <person name="Kijpornyongpan T."/>
            <person name="Mondo S.J."/>
            <person name="Barry K."/>
            <person name="Sandor L."/>
            <person name="Lee J."/>
            <person name="Lipzen A."/>
            <person name="Pangilinan J."/>
            <person name="LaButti K."/>
            <person name="Hainaut M."/>
            <person name="Henrissat B."/>
            <person name="Grigoriev I.V."/>
            <person name="Spatafora J.W."/>
            <person name="Aime M.C."/>
        </authorList>
    </citation>
    <scope>NUCLEOTIDE SEQUENCE [LARGE SCALE GENOMIC DNA]</scope>
    <source>
        <strain evidence="7 8">MCA 4198</strain>
    </source>
</reference>
<dbReference type="GO" id="GO:0005774">
    <property type="term" value="C:vacuolar membrane"/>
    <property type="evidence" value="ECO:0007669"/>
    <property type="project" value="TreeGrafter"/>
</dbReference>
<feature type="compositionally biased region" description="Polar residues" evidence="4">
    <location>
        <begin position="159"/>
        <end position="169"/>
    </location>
</feature>
<dbReference type="GO" id="GO:0035591">
    <property type="term" value="F:signaling adaptor activity"/>
    <property type="evidence" value="ECO:0007669"/>
    <property type="project" value="TreeGrafter"/>
</dbReference>
<feature type="transmembrane region" description="Helical" evidence="5">
    <location>
        <begin position="1408"/>
        <end position="1427"/>
    </location>
</feature>
<evidence type="ECO:0000259" key="6">
    <source>
        <dbReference type="Pfam" id="PF24841"/>
    </source>
</evidence>
<dbReference type="Proteomes" id="UP000245768">
    <property type="component" value="Unassembled WGS sequence"/>
</dbReference>
<evidence type="ECO:0000313" key="8">
    <source>
        <dbReference type="Proteomes" id="UP000245768"/>
    </source>
</evidence>
<evidence type="ECO:0000256" key="4">
    <source>
        <dbReference type="SAM" id="MobiDB-lite"/>
    </source>
</evidence>
<evidence type="ECO:0000256" key="2">
    <source>
        <dbReference type="ARBA" id="ARBA00022737"/>
    </source>
</evidence>
<feature type="region of interest" description="Disordered" evidence="4">
    <location>
        <begin position="646"/>
        <end position="742"/>
    </location>
</feature>
<evidence type="ECO:0000256" key="1">
    <source>
        <dbReference type="ARBA" id="ARBA00022574"/>
    </source>
</evidence>
<dbReference type="PROSITE" id="PS50082">
    <property type="entry name" value="WD_REPEATS_2"/>
    <property type="match status" value="1"/>
</dbReference>
<keyword evidence="5" id="KW-1133">Transmembrane helix</keyword>
<feature type="region of interest" description="Disordered" evidence="4">
    <location>
        <begin position="1"/>
        <end position="56"/>
    </location>
</feature>
<feature type="compositionally biased region" description="Low complexity" evidence="4">
    <location>
        <begin position="1129"/>
        <end position="1151"/>
    </location>
</feature>
<feature type="compositionally biased region" description="Basic and acidic residues" evidence="4">
    <location>
        <begin position="673"/>
        <end position="688"/>
    </location>
</feature>
<dbReference type="EMBL" id="KZ819634">
    <property type="protein sequence ID" value="PWN93501.1"/>
    <property type="molecule type" value="Genomic_DNA"/>
</dbReference>
<dbReference type="GO" id="GO:0035859">
    <property type="term" value="C:Seh1-associated complex"/>
    <property type="evidence" value="ECO:0007669"/>
    <property type="project" value="TreeGrafter"/>
</dbReference>
<feature type="region of interest" description="Disordered" evidence="4">
    <location>
        <begin position="989"/>
        <end position="1041"/>
    </location>
</feature>
<dbReference type="InterPro" id="IPR056136">
    <property type="entry name" value="DUF7719"/>
</dbReference>
<feature type="transmembrane region" description="Helical" evidence="5">
    <location>
        <begin position="1364"/>
        <end position="1382"/>
    </location>
</feature>
<feature type="compositionally biased region" description="Polar residues" evidence="4">
    <location>
        <begin position="544"/>
        <end position="564"/>
    </location>
</feature>
<feature type="repeat" description="WD" evidence="3">
    <location>
        <begin position="296"/>
        <end position="341"/>
    </location>
</feature>
<evidence type="ECO:0000313" key="7">
    <source>
        <dbReference type="EMBL" id="PWN93501.1"/>
    </source>
</evidence>
<evidence type="ECO:0000256" key="3">
    <source>
        <dbReference type="PROSITE-ProRule" id="PRU00221"/>
    </source>
</evidence>
<proteinExistence type="predicted"/>
<accession>A0A316YWD8</accession>